<comment type="catalytic activity">
    <reaction evidence="8">
        <text>a ribonucleotide in rRNA + S-adenosyl-L-methionine = a 2'-O-methylribonucleotide in rRNA + S-adenosyl-L-homocysteine + H(+)</text>
        <dbReference type="Rhea" id="RHEA:48628"/>
        <dbReference type="Rhea" id="RHEA-COMP:12164"/>
        <dbReference type="Rhea" id="RHEA-COMP:12165"/>
        <dbReference type="ChEBI" id="CHEBI:15378"/>
        <dbReference type="ChEBI" id="CHEBI:57856"/>
        <dbReference type="ChEBI" id="CHEBI:59789"/>
        <dbReference type="ChEBI" id="CHEBI:90675"/>
        <dbReference type="ChEBI" id="CHEBI:90676"/>
    </reaction>
</comment>
<evidence type="ECO:0000256" key="5">
    <source>
        <dbReference type="ARBA" id="ARBA00022679"/>
    </source>
</evidence>
<feature type="compositionally biased region" description="Basic and acidic residues" evidence="9">
    <location>
        <begin position="574"/>
        <end position="590"/>
    </location>
</feature>
<keyword evidence="6 8" id="KW-0949">S-adenosyl-L-methionine</keyword>
<feature type="compositionally biased region" description="Basic residues" evidence="9">
    <location>
        <begin position="779"/>
        <end position="790"/>
    </location>
</feature>
<keyword evidence="14" id="KW-1185">Reference proteome</keyword>
<comment type="subcellular location">
    <subcellularLocation>
        <location evidence="1 8">Nucleus</location>
        <location evidence="1 8">Nucleolus</location>
    </subcellularLocation>
</comment>
<evidence type="ECO:0000259" key="11">
    <source>
        <dbReference type="Pfam" id="PF07780"/>
    </source>
</evidence>
<feature type="coiled-coil region" evidence="8">
    <location>
        <begin position="718"/>
        <end position="755"/>
    </location>
</feature>
<evidence type="ECO:0000256" key="8">
    <source>
        <dbReference type="HAMAP-Rule" id="MF_03163"/>
    </source>
</evidence>
<feature type="domain" description="DUF3381" evidence="12">
    <location>
        <begin position="235"/>
        <end position="388"/>
    </location>
</feature>
<comment type="function">
    <text evidence="8">Probable methyltransferase involved in the maturation of rRNA and in the biogenesis of ribosomal subunits.</text>
</comment>
<dbReference type="Pfam" id="PF11861">
    <property type="entry name" value="DUF3381"/>
    <property type="match status" value="1"/>
</dbReference>
<feature type="binding site" evidence="8">
    <location>
        <position position="92"/>
    </location>
    <ligand>
        <name>S-adenosyl-L-methionine</name>
        <dbReference type="ChEBI" id="CHEBI:59789"/>
    </ligand>
</feature>
<keyword evidence="8" id="KW-0175">Coiled coil</keyword>
<feature type="compositionally biased region" description="Basic and acidic residues" evidence="9">
    <location>
        <begin position="449"/>
        <end position="458"/>
    </location>
</feature>
<feature type="region of interest" description="Disordered" evidence="9">
    <location>
        <begin position="771"/>
        <end position="844"/>
    </location>
</feature>
<dbReference type="GO" id="GO:0016435">
    <property type="term" value="F:rRNA (guanine) methyltransferase activity"/>
    <property type="evidence" value="ECO:0007669"/>
    <property type="project" value="TreeGrafter"/>
</dbReference>
<evidence type="ECO:0000256" key="1">
    <source>
        <dbReference type="ARBA" id="ARBA00004604"/>
    </source>
</evidence>
<dbReference type="PANTHER" id="PTHR10920:SF13">
    <property type="entry name" value="PRE-RRNA 2'-O-RIBOSE RNA METHYLTRANSFERASE FTSJ3"/>
    <property type="match status" value="1"/>
</dbReference>
<dbReference type="Proteomes" id="UP000000311">
    <property type="component" value="Unassembled WGS sequence"/>
</dbReference>
<feature type="compositionally biased region" description="Acidic residues" evidence="9">
    <location>
        <begin position="599"/>
        <end position="609"/>
    </location>
</feature>
<dbReference type="InterPro" id="IPR050082">
    <property type="entry name" value="RNA_methyltr_RlmE"/>
</dbReference>
<dbReference type="STRING" id="104421.E2AKJ6"/>
<keyword evidence="7 8" id="KW-0539">Nucleus</keyword>
<dbReference type="GO" id="GO:0000463">
    <property type="term" value="P:maturation of LSU-rRNA from tricistronic rRNA transcript (SSU-rRNA, 5.8S rRNA, LSU-rRNA)"/>
    <property type="evidence" value="ECO:0007669"/>
    <property type="project" value="TreeGrafter"/>
</dbReference>
<evidence type="ECO:0000256" key="9">
    <source>
        <dbReference type="SAM" id="MobiDB-lite"/>
    </source>
</evidence>
<gene>
    <name evidence="13" type="ORF">EAG_14545</name>
</gene>
<evidence type="ECO:0000256" key="2">
    <source>
        <dbReference type="ARBA" id="ARBA00022517"/>
    </source>
</evidence>
<dbReference type="GO" id="GO:0008650">
    <property type="term" value="F:rRNA (uridine-2'-O-)-methyltransferase activity"/>
    <property type="evidence" value="ECO:0007669"/>
    <property type="project" value="TreeGrafter"/>
</dbReference>
<keyword evidence="3 8" id="KW-0698">rRNA processing</keyword>
<reference evidence="13 14" key="1">
    <citation type="journal article" date="2010" name="Science">
        <title>Genomic comparison of the ants Camponotus floridanus and Harpegnathos saltator.</title>
        <authorList>
            <person name="Bonasio R."/>
            <person name="Zhang G."/>
            <person name="Ye C."/>
            <person name="Mutti N.S."/>
            <person name="Fang X."/>
            <person name="Qin N."/>
            <person name="Donahue G."/>
            <person name="Yang P."/>
            <person name="Li Q."/>
            <person name="Li C."/>
            <person name="Zhang P."/>
            <person name="Huang Z."/>
            <person name="Berger S.L."/>
            <person name="Reinberg D."/>
            <person name="Wang J."/>
            <person name="Liebig J."/>
        </authorList>
    </citation>
    <scope>NUCLEOTIDE SEQUENCE [LARGE SCALE GENOMIC DNA]</scope>
    <source>
        <strain evidence="14">C129</strain>
    </source>
</reference>
<dbReference type="OrthoDB" id="1287559at2759"/>
<feature type="binding site" evidence="8">
    <location>
        <position position="117"/>
    </location>
    <ligand>
        <name>S-adenosyl-L-methionine</name>
        <dbReference type="ChEBI" id="CHEBI:59789"/>
    </ligand>
</feature>
<dbReference type="PANTHER" id="PTHR10920">
    <property type="entry name" value="RIBOSOMAL RNA METHYLTRANSFERASE"/>
    <property type="match status" value="1"/>
</dbReference>
<keyword evidence="5 8" id="KW-0808">Transferase</keyword>
<dbReference type="AlphaFoldDB" id="E2AKJ6"/>
<dbReference type="InterPro" id="IPR002877">
    <property type="entry name" value="RNA_MeTrfase_FtsJ_dom"/>
</dbReference>
<dbReference type="FunFam" id="3.40.50.150:FF:000004">
    <property type="entry name" value="AdoMet-dependent rRNA methyltransferase SPB1"/>
    <property type="match status" value="1"/>
</dbReference>
<evidence type="ECO:0000256" key="4">
    <source>
        <dbReference type="ARBA" id="ARBA00022603"/>
    </source>
</evidence>
<feature type="active site" description="Proton acceptor" evidence="8">
    <location>
        <position position="157"/>
    </location>
</feature>
<dbReference type="HAMAP" id="MF_03163">
    <property type="entry name" value="RNA_methyltr_E_SPB1"/>
    <property type="match status" value="1"/>
</dbReference>
<keyword evidence="4 8" id="KW-0489">Methyltransferase</keyword>
<dbReference type="GO" id="GO:0030687">
    <property type="term" value="C:preribosome, large subunit precursor"/>
    <property type="evidence" value="ECO:0007669"/>
    <property type="project" value="TreeGrafter"/>
</dbReference>
<dbReference type="InParanoid" id="E2AKJ6"/>
<evidence type="ECO:0000259" key="12">
    <source>
        <dbReference type="Pfam" id="PF11861"/>
    </source>
</evidence>
<feature type="domain" description="Ribosomal RNA methyltransferase SPB1-like C-terminal" evidence="11">
    <location>
        <begin position="604"/>
        <end position="818"/>
    </location>
</feature>
<evidence type="ECO:0000313" key="13">
    <source>
        <dbReference type="EMBL" id="EFN66047.1"/>
    </source>
</evidence>
<feature type="compositionally biased region" description="Basic residues" evidence="9">
    <location>
        <begin position="819"/>
        <end position="844"/>
    </location>
</feature>
<evidence type="ECO:0000256" key="6">
    <source>
        <dbReference type="ARBA" id="ARBA00022691"/>
    </source>
</evidence>
<protein>
    <recommendedName>
        <fullName evidence="8">Putative rRNA methyltransferase</fullName>
        <ecNumber evidence="8">2.1.1.-</ecNumber>
    </recommendedName>
    <alternativeName>
        <fullName evidence="8">2'-O-ribose RNA methyltransferase SPB1 homolog</fullName>
    </alternativeName>
</protein>
<name>E2AKJ6_CAMFO</name>
<dbReference type="OMA" id="QRKDKYY"/>
<dbReference type="EMBL" id="GL440281">
    <property type="protein sequence ID" value="EFN66047.1"/>
    <property type="molecule type" value="Genomic_DNA"/>
</dbReference>
<dbReference type="SUPFAM" id="SSF53335">
    <property type="entry name" value="S-adenosyl-L-methionine-dependent methyltransferases"/>
    <property type="match status" value="1"/>
</dbReference>
<dbReference type="FunCoup" id="E2AKJ6">
    <property type="interactions" value="1729"/>
</dbReference>
<keyword evidence="2 8" id="KW-0690">Ribosome biogenesis</keyword>
<dbReference type="GO" id="GO:0000466">
    <property type="term" value="P:maturation of 5.8S rRNA from tricistronic rRNA transcript (SSU-rRNA, 5.8S rRNA, LSU-rRNA)"/>
    <property type="evidence" value="ECO:0007669"/>
    <property type="project" value="TreeGrafter"/>
</dbReference>
<comment type="similarity">
    <text evidence="8">Belongs to the class I-like SAM-binding methyltransferase superfamily. RNA methyltransferase RlmE family. SPB1 subfamily.</text>
</comment>
<organism evidence="14">
    <name type="scientific">Camponotus floridanus</name>
    <name type="common">Florida carpenter ant</name>
    <dbReference type="NCBI Taxonomy" id="104421"/>
    <lineage>
        <taxon>Eukaryota</taxon>
        <taxon>Metazoa</taxon>
        <taxon>Ecdysozoa</taxon>
        <taxon>Arthropoda</taxon>
        <taxon>Hexapoda</taxon>
        <taxon>Insecta</taxon>
        <taxon>Pterygota</taxon>
        <taxon>Neoptera</taxon>
        <taxon>Endopterygota</taxon>
        <taxon>Hymenoptera</taxon>
        <taxon>Apocrita</taxon>
        <taxon>Aculeata</taxon>
        <taxon>Formicoidea</taxon>
        <taxon>Formicidae</taxon>
        <taxon>Formicinae</taxon>
        <taxon>Camponotus</taxon>
    </lineage>
</organism>
<dbReference type="GO" id="GO:0005730">
    <property type="term" value="C:nucleolus"/>
    <property type="evidence" value="ECO:0007669"/>
    <property type="project" value="UniProtKB-SubCell"/>
</dbReference>
<dbReference type="Pfam" id="PF01728">
    <property type="entry name" value="FtsJ"/>
    <property type="match status" value="1"/>
</dbReference>
<dbReference type="InterPro" id="IPR029063">
    <property type="entry name" value="SAM-dependent_MTases_sf"/>
</dbReference>
<dbReference type="HAMAP" id="MF_01547">
    <property type="entry name" value="RNA_methyltr_E"/>
    <property type="match status" value="1"/>
</dbReference>
<feature type="region of interest" description="Disordered" evidence="9">
    <location>
        <begin position="568"/>
        <end position="609"/>
    </location>
</feature>
<feature type="compositionally biased region" description="Basic and acidic residues" evidence="9">
    <location>
        <begin position="800"/>
        <end position="818"/>
    </location>
</feature>
<feature type="region of interest" description="Disordered" evidence="9">
    <location>
        <begin position="421"/>
        <end position="528"/>
    </location>
</feature>
<evidence type="ECO:0000256" key="7">
    <source>
        <dbReference type="ARBA" id="ARBA00023242"/>
    </source>
</evidence>
<dbReference type="InterPro" id="IPR012920">
    <property type="entry name" value="rRNA_MeTfrase_SPB1-like_C"/>
</dbReference>
<feature type="domain" description="Ribosomal RNA methyltransferase FtsJ" evidence="10">
    <location>
        <begin position="24"/>
        <end position="199"/>
    </location>
</feature>
<dbReference type="EC" id="2.1.1.-" evidence="8"/>
<feature type="binding site" evidence="8">
    <location>
        <position position="56"/>
    </location>
    <ligand>
        <name>S-adenosyl-L-methionine</name>
        <dbReference type="ChEBI" id="CHEBI:59789"/>
    </ligand>
</feature>
<feature type="binding site" evidence="8">
    <location>
        <position position="58"/>
    </location>
    <ligand>
        <name>S-adenosyl-L-methionine</name>
        <dbReference type="ChEBI" id="CHEBI:59789"/>
    </ligand>
</feature>
<dbReference type="InterPro" id="IPR024576">
    <property type="entry name" value="rRNA_MeTfrase_Spb1_DUF3381"/>
</dbReference>
<dbReference type="KEGG" id="cfo:105253491"/>
<feature type="binding site" evidence="8">
    <location>
        <position position="76"/>
    </location>
    <ligand>
        <name>S-adenosyl-L-methionine</name>
        <dbReference type="ChEBI" id="CHEBI:59789"/>
    </ligand>
</feature>
<accession>E2AKJ6</accession>
<evidence type="ECO:0000259" key="10">
    <source>
        <dbReference type="Pfam" id="PF01728"/>
    </source>
</evidence>
<dbReference type="Gene3D" id="3.40.50.150">
    <property type="entry name" value="Vaccinia Virus protein VP39"/>
    <property type="match status" value="1"/>
</dbReference>
<feature type="compositionally biased region" description="Acidic residues" evidence="9">
    <location>
        <begin position="467"/>
        <end position="482"/>
    </location>
</feature>
<sequence>MGKKTKIGKQRKDKYYQLAKETGYRSRAAFKLIQLNRKFEFLQKSRVCIDLCAAPGGWMQVARQNMPVSSIVIGVDLFPIKPIPGCISLTEDITTDKCRVAISRELKTWKADVVLNDGAPNVGKNWLHDAYQQVVLTLSAVKLATQFLRAGGWFVTKVFRSKDYHALIWVLKQLFKKVHATKPQASRNESAEIFVVCQYYIAPDKLDPKFFDAKYVFSELEIESTNKSNFLQPDKQKKNKAEGYPTNDYTLYHKLSAKEFIACENAVEFLQNASEIVIDDEFINNHEKTTKEVRECCKDIKVLGRKDLKLLLNWWKSLKQAQAETKEKEDVVEDETTTASKTISLEEQEDLEDAVIEKQIVELREAEAKELKRKKKKSLKERNKLNERLNLKMIHKNDEGPKLEGDDMFQLSQIQTYQQLQQVTDQTPDVLAESEADSDEEIKPTTVSYKKDTGHLDSKGLYYKSEDSDENDTDAISDDDTDSEKSGLGLEDSEDESTNRAKVQKKKQQSKDSDNSNNPLLTDLDFRDKKTKKIHKAELWFEKDAFKNLEQEDDADYELDKMIEQYKRKGGRILGEEKKTEEKINKENNKEKKRKVSESDDTNSDYDVEEMMASKKKIKKVGGKDGFEVVPQEKIDKKSKKRKLTPEDLALGSLLIRKKSRRDLIDSAWNRYAFNDEKLPDWFIKDEEKHMKKEAPVPKELVEEYQNKVKDLNVRPIKKVMEAKARKKRRTMRKLEKAKKKMEVLMDNADVNDKEKARQIKALYKKAKKEPRKELKYIVAKKHTAQKRAVRPPGVKGRYKIVDPRMKKDLRATKAKEKTKGRKTKNRGGNRPRAKPKTMKRKSK</sequence>
<dbReference type="InterPro" id="IPR015507">
    <property type="entry name" value="rRNA-MeTfrase_E"/>
</dbReference>
<dbReference type="Pfam" id="PF07780">
    <property type="entry name" value="Spb1_C"/>
    <property type="match status" value="1"/>
</dbReference>
<evidence type="ECO:0000256" key="3">
    <source>
        <dbReference type="ARBA" id="ARBA00022552"/>
    </source>
</evidence>
<dbReference type="InterPro" id="IPR028589">
    <property type="entry name" value="SPB1-like"/>
</dbReference>
<evidence type="ECO:0000313" key="14">
    <source>
        <dbReference type="Proteomes" id="UP000000311"/>
    </source>
</evidence>
<feature type="coiled-coil region" evidence="8">
    <location>
        <begin position="318"/>
        <end position="388"/>
    </location>
</feature>
<proteinExistence type="inferred from homology"/>